<proteinExistence type="predicted"/>
<keyword evidence="4" id="KW-1185">Reference proteome</keyword>
<sequence length="209" mass="24333">MMEKFFFAFTFFCFNMLAAQISITIRITDTTGMHKKMNIELINNSNESYAIPIDRSDVRGNGPGICSETVETALLPTVNLKNLGNYKYLEYDYQFASGNSETFNQIDAASSRVKRMNDIFIGLKPKERITYELHFNPINFNNKILYHELFYITPYILYDLDLSICISKKAVAKFGKRIKLNGEFYTPFYGKIQSNKVMVQWTPEMFIYK</sequence>
<accession>A0A7D7LPW7</accession>
<gene>
    <name evidence="2" type="ORF">H1R16_10240</name>
    <name evidence="1" type="ORF">H2507_05225</name>
</gene>
<evidence type="ECO:0000313" key="4">
    <source>
        <dbReference type="Proteomes" id="UP000539710"/>
    </source>
</evidence>
<reference evidence="1" key="3">
    <citation type="submission" date="2020-07" db="EMBL/GenBank/DDBJ databases">
        <authorList>
            <person name="Yang C."/>
        </authorList>
    </citation>
    <scope>NUCLEOTIDE SEQUENCE</scope>
    <source>
        <strain evidence="1">Cx-624</strain>
    </source>
</reference>
<dbReference type="EMBL" id="JACEUX010000001">
    <property type="protein sequence ID" value="MBA5246566.1"/>
    <property type="molecule type" value="Genomic_DNA"/>
</dbReference>
<reference evidence="2 3" key="1">
    <citation type="submission" date="2020-07" db="EMBL/GenBank/DDBJ databases">
        <title>Chryseobacterium sp.cx-624.</title>
        <authorList>
            <person name="Yang C."/>
        </authorList>
    </citation>
    <scope>NUCLEOTIDE SEQUENCE [LARGE SCALE GENOMIC DNA]</scope>
    <source>
        <strain evidence="2">Cx-624</strain>
        <strain evidence="3">cx-624</strain>
    </source>
</reference>
<dbReference type="AlphaFoldDB" id="A0A7D7LPW7"/>
<protein>
    <submittedName>
        <fullName evidence="2">Uncharacterized protein</fullName>
    </submittedName>
</protein>
<evidence type="ECO:0000313" key="2">
    <source>
        <dbReference type="EMBL" id="QMS98074.1"/>
    </source>
</evidence>
<dbReference type="Proteomes" id="UP000515349">
    <property type="component" value="Chromosome"/>
</dbReference>
<dbReference type="Proteomes" id="UP000539710">
    <property type="component" value="Unassembled WGS sequence"/>
</dbReference>
<dbReference type="RefSeq" id="WP_181886641.1">
    <property type="nucleotide sequence ID" value="NZ_CP059472.1"/>
</dbReference>
<dbReference type="KEGG" id="cbau:H1R16_10240"/>
<organism evidence="2 3">
    <name type="scientific">Marnyiella aurantia</name>
    <dbReference type="NCBI Taxonomy" id="2758037"/>
    <lineage>
        <taxon>Bacteria</taxon>
        <taxon>Pseudomonadati</taxon>
        <taxon>Bacteroidota</taxon>
        <taxon>Flavobacteriia</taxon>
        <taxon>Flavobacteriales</taxon>
        <taxon>Weeksellaceae</taxon>
        <taxon>Marnyiella</taxon>
    </lineage>
</organism>
<evidence type="ECO:0000313" key="1">
    <source>
        <dbReference type="EMBL" id="MBA5246566.1"/>
    </source>
</evidence>
<evidence type="ECO:0000313" key="3">
    <source>
        <dbReference type="Proteomes" id="UP000515349"/>
    </source>
</evidence>
<dbReference type="EMBL" id="CP059472">
    <property type="protein sequence ID" value="QMS98074.1"/>
    <property type="molecule type" value="Genomic_DNA"/>
</dbReference>
<name>A0A7D7LPW7_9FLAO</name>
<reference evidence="4" key="2">
    <citation type="submission" date="2020-07" db="EMBL/GenBank/DDBJ databases">
        <title>Flavobacterium sp. xlx-214.</title>
        <authorList>
            <person name="Yang C."/>
        </authorList>
    </citation>
    <scope>NUCLEOTIDE SEQUENCE [LARGE SCALE GENOMIC DNA]</scope>
    <source>
        <strain evidence="4">CX-624</strain>
    </source>
</reference>